<dbReference type="PANTHER" id="PTHR14196">
    <property type="entry name" value="ODD-SKIPPED - RELATED"/>
    <property type="match status" value="1"/>
</dbReference>
<feature type="compositionally biased region" description="Basic and acidic residues" evidence="10">
    <location>
        <begin position="85"/>
        <end position="103"/>
    </location>
</feature>
<dbReference type="InterPro" id="IPR050717">
    <property type="entry name" value="C2H2-ZF_Transcription_Reg"/>
</dbReference>
<dbReference type="SUPFAM" id="SSF57667">
    <property type="entry name" value="beta-beta-alpha zinc fingers"/>
    <property type="match status" value="3"/>
</dbReference>
<keyword evidence="6" id="KW-0862">Zinc</keyword>
<comment type="similarity">
    <text evidence="2">Belongs to the krueppel C2H2-type zinc-finger protein family.</text>
</comment>
<evidence type="ECO:0000256" key="4">
    <source>
        <dbReference type="ARBA" id="ARBA00022737"/>
    </source>
</evidence>
<evidence type="ECO:0000256" key="5">
    <source>
        <dbReference type="ARBA" id="ARBA00022771"/>
    </source>
</evidence>
<comment type="subcellular location">
    <subcellularLocation>
        <location evidence="1">Nucleus</location>
    </subcellularLocation>
</comment>
<keyword evidence="8" id="KW-0539">Nucleus</keyword>
<dbReference type="PROSITE" id="PS00028">
    <property type="entry name" value="ZINC_FINGER_C2H2_1"/>
    <property type="match status" value="4"/>
</dbReference>
<evidence type="ECO:0000313" key="13">
    <source>
        <dbReference type="Proteomes" id="UP001152622"/>
    </source>
</evidence>
<dbReference type="InterPro" id="IPR036236">
    <property type="entry name" value="Znf_C2H2_sf"/>
</dbReference>
<dbReference type="SMART" id="SM00355">
    <property type="entry name" value="ZnF_C2H2"/>
    <property type="match status" value="4"/>
</dbReference>
<feature type="domain" description="C2H2-type" evidence="11">
    <location>
        <begin position="181"/>
        <end position="208"/>
    </location>
</feature>
<dbReference type="GO" id="GO:0000977">
    <property type="term" value="F:RNA polymerase II transcription regulatory region sequence-specific DNA binding"/>
    <property type="evidence" value="ECO:0007669"/>
    <property type="project" value="TreeGrafter"/>
</dbReference>
<keyword evidence="13" id="KW-1185">Reference proteome</keyword>
<accession>A0A9Q1FKQ6</accession>
<name>A0A9Q1FKQ6_SYNKA</name>
<keyword evidence="4" id="KW-0677">Repeat</keyword>
<reference evidence="12" key="1">
    <citation type="journal article" date="2023" name="Science">
        <title>Genome structures resolve the early diversification of teleost fishes.</title>
        <authorList>
            <person name="Parey E."/>
            <person name="Louis A."/>
            <person name="Montfort J."/>
            <person name="Bouchez O."/>
            <person name="Roques C."/>
            <person name="Iampietro C."/>
            <person name="Lluch J."/>
            <person name="Castinel A."/>
            <person name="Donnadieu C."/>
            <person name="Desvignes T."/>
            <person name="Floi Bucao C."/>
            <person name="Jouanno E."/>
            <person name="Wen M."/>
            <person name="Mejri S."/>
            <person name="Dirks R."/>
            <person name="Jansen H."/>
            <person name="Henkel C."/>
            <person name="Chen W.J."/>
            <person name="Zahm M."/>
            <person name="Cabau C."/>
            <person name="Klopp C."/>
            <person name="Thompson A.W."/>
            <person name="Robinson-Rechavi M."/>
            <person name="Braasch I."/>
            <person name="Lecointre G."/>
            <person name="Bobe J."/>
            <person name="Postlethwait J.H."/>
            <person name="Berthelot C."/>
            <person name="Roest Crollius H."/>
            <person name="Guiguen Y."/>
        </authorList>
    </citation>
    <scope>NUCLEOTIDE SEQUENCE</scope>
    <source>
        <strain evidence="12">WJC10195</strain>
    </source>
</reference>
<dbReference type="FunFam" id="3.30.160.60:FF:000690">
    <property type="entry name" value="Zinc finger protein 354C"/>
    <property type="match status" value="1"/>
</dbReference>
<evidence type="ECO:0000256" key="6">
    <source>
        <dbReference type="ARBA" id="ARBA00022833"/>
    </source>
</evidence>
<keyword evidence="3" id="KW-0479">Metal-binding</keyword>
<dbReference type="GO" id="GO:0000981">
    <property type="term" value="F:DNA-binding transcription factor activity, RNA polymerase II-specific"/>
    <property type="evidence" value="ECO:0007669"/>
    <property type="project" value="TreeGrafter"/>
</dbReference>
<feature type="region of interest" description="Disordered" evidence="10">
    <location>
        <begin position="85"/>
        <end position="139"/>
    </location>
</feature>
<evidence type="ECO:0000256" key="1">
    <source>
        <dbReference type="ARBA" id="ARBA00004123"/>
    </source>
</evidence>
<comment type="caution">
    <text evidence="12">The sequence shown here is derived from an EMBL/GenBank/DDBJ whole genome shotgun (WGS) entry which is preliminary data.</text>
</comment>
<dbReference type="Gene3D" id="3.30.160.60">
    <property type="entry name" value="Classic Zinc Finger"/>
    <property type="match status" value="4"/>
</dbReference>
<feature type="domain" description="C2H2-type" evidence="11">
    <location>
        <begin position="237"/>
        <end position="264"/>
    </location>
</feature>
<evidence type="ECO:0000256" key="10">
    <source>
        <dbReference type="SAM" id="MobiDB-lite"/>
    </source>
</evidence>
<dbReference type="PROSITE" id="PS50157">
    <property type="entry name" value="ZINC_FINGER_C2H2_2"/>
    <property type="match status" value="4"/>
</dbReference>
<dbReference type="FunFam" id="3.30.160.60:FF:000759">
    <property type="entry name" value="zinc finger protein 16"/>
    <property type="match status" value="1"/>
</dbReference>
<evidence type="ECO:0000313" key="12">
    <source>
        <dbReference type="EMBL" id="KAJ8360656.1"/>
    </source>
</evidence>
<evidence type="ECO:0000256" key="3">
    <source>
        <dbReference type="ARBA" id="ARBA00022723"/>
    </source>
</evidence>
<dbReference type="Pfam" id="PF00096">
    <property type="entry name" value="zf-C2H2"/>
    <property type="match status" value="2"/>
</dbReference>
<evidence type="ECO:0000256" key="2">
    <source>
        <dbReference type="ARBA" id="ARBA00006991"/>
    </source>
</evidence>
<evidence type="ECO:0000256" key="9">
    <source>
        <dbReference type="PROSITE-ProRule" id="PRU00042"/>
    </source>
</evidence>
<dbReference type="OrthoDB" id="9439903at2759"/>
<keyword evidence="7" id="KW-0238">DNA-binding</keyword>
<dbReference type="InterPro" id="IPR013087">
    <property type="entry name" value="Znf_C2H2_type"/>
</dbReference>
<dbReference type="FunFam" id="3.30.160.60:FF:001954">
    <property type="entry name" value="Zinc finger protein 787"/>
    <property type="match status" value="1"/>
</dbReference>
<dbReference type="FunFam" id="3.30.160.60:FF:002343">
    <property type="entry name" value="Zinc finger protein 33A"/>
    <property type="match status" value="1"/>
</dbReference>
<protein>
    <recommendedName>
        <fullName evidence="11">C2H2-type domain-containing protein</fullName>
    </recommendedName>
</protein>
<dbReference type="EMBL" id="JAINUF010000005">
    <property type="protein sequence ID" value="KAJ8360656.1"/>
    <property type="molecule type" value="Genomic_DNA"/>
</dbReference>
<proteinExistence type="inferred from homology"/>
<dbReference type="GO" id="GO:0005634">
    <property type="term" value="C:nucleus"/>
    <property type="evidence" value="ECO:0007669"/>
    <property type="project" value="UniProtKB-SubCell"/>
</dbReference>
<evidence type="ECO:0000256" key="7">
    <source>
        <dbReference type="ARBA" id="ARBA00023125"/>
    </source>
</evidence>
<dbReference type="AlphaFoldDB" id="A0A9Q1FKQ6"/>
<keyword evidence="5 9" id="KW-0863">Zinc-finger</keyword>
<evidence type="ECO:0000259" key="11">
    <source>
        <dbReference type="PROSITE" id="PS50157"/>
    </source>
</evidence>
<gene>
    <name evidence="12" type="ORF">SKAU_G00171810</name>
</gene>
<evidence type="ECO:0000256" key="8">
    <source>
        <dbReference type="ARBA" id="ARBA00023242"/>
    </source>
</evidence>
<feature type="domain" description="C2H2-type" evidence="11">
    <location>
        <begin position="209"/>
        <end position="236"/>
    </location>
</feature>
<dbReference type="Pfam" id="PF13465">
    <property type="entry name" value="zf-H2C2_2"/>
    <property type="match status" value="1"/>
</dbReference>
<dbReference type="Proteomes" id="UP001152622">
    <property type="component" value="Chromosome 5"/>
</dbReference>
<feature type="domain" description="C2H2-type" evidence="11">
    <location>
        <begin position="265"/>
        <end position="292"/>
    </location>
</feature>
<organism evidence="12 13">
    <name type="scientific">Synaphobranchus kaupii</name>
    <name type="common">Kaup's arrowtooth eel</name>
    <dbReference type="NCBI Taxonomy" id="118154"/>
    <lineage>
        <taxon>Eukaryota</taxon>
        <taxon>Metazoa</taxon>
        <taxon>Chordata</taxon>
        <taxon>Craniata</taxon>
        <taxon>Vertebrata</taxon>
        <taxon>Euteleostomi</taxon>
        <taxon>Actinopterygii</taxon>
        <taxon>Neopterygii</taxon>
        <taxon>Teleostei</taxon>
        <taxon>Anguilliformes</taxon>
        <taxon>Synaphobranchidae</taxon>
        <taxon>Synaphobranchus</taxon>
    </lineage>
</organism>
<dbReference type="GO" id="GO:0008270">
    <property type="term" value="F:zinc ion binding"/>
    <property type="evidence" value="ECO:0007669"/>
    <property type="project" value="UniProtKB-KW"/>
</dbReference>
<sequence>MEGEIFPHSRLEKQDLGTEVLSHRTARVRLLGQAERHPIRAAEGSGNGMPSVGSLDVKLHVGTSSLACVKEEAEIKSICIEETPSERVQRRDRETLDSVKSEDQAFQPRPQRLQASEEGMRASQSTAESESDTEDSPNFHADFIEPHRRLDTEDLADTHSGLSFTHLNSVDDHMRTGKKAFRCTQCGRSFSHRNNLYRHRRIHTGEKPFACVHCGKRFTHQSNLYEHERIHTGERPYSCAVCGKSFTQQSNLKRHQRIHTGEKPYSCMHCGKAFTRLMHVKMHQQVHFGEKPHSSFEYC</sequence>
<dbReference type="PANTHER" id="PTHR14196:SF12">
    <property type="entry name" value="ZINC FINGER PROTEIN 208-LIKE"/>
    <property type="match status" value="1"/>
</dbReference>